<dbReference type="InterPro" id="IPR024077">
    <property type="entry name" value="Neurolysin/TOP_dom2"/>
</dbReference>
<dbReference type="GO" id="GO:0046872">
    <property type="term" value="F:metal ion binding"/>
    <property type="evidence" value="ECO:0007669"/>
    <property type="project" value="UniProtKB-UniRule"/>
</dbReference>
<dbReference type="GO" id="GO:0005829">
    <property type="term" value="C:cytosol"/>
    <property type="evidence" value="ECO:0007669"/>
    <property type="project" value="TreeGrafter"/>
</dbReference>
<dbReference type="EMBL" id="FOLL01000010">
    <property type="protein sequence ID" value="SFC41114.1"/>
    <property type="molecule type" value="Genomic_DNA"/>
</dbReference>
<sequence>MNSKSVLFVLMISTAFIVSCDNAKQTGTNPFLRAYDTPFGVPPFDQIKEGHFKPALEAGMKQHEAEITAIVNNAESPTFDNTIVALEQAGRLLSQVNTVLSNLNSAHTNDSIQAIVKEMAPVLSAHYDNIRLNEQLFARVKGLWDKRDSLELTDEQSKLLENTYKGFVRGGANLHGDDKDELRKINEELSVLTVQFNQNLLAETNAYELTIEDEKDLAGLPEGAIATAAETAKEKGQDGKWVFTLSNPSVMPFLQYADNRNLRKQIWEAYKNRGDNDNAHDNKEILVKIANLRLQRANLLGYPTHAHYVLEEAMAEHPDNVYKLLHDLWRPALAKAQVEAADIKKEIASAGQSFEPMPYDWRYYAEKIRQKRYALSEDEIKPYFSLEKVREGAFDVANRLYGITFRALDSVPVYHPDVEVYEVFDTDGSHLGVLYADFFPRASKRVGAWMTSYRRQRTEGGKRIPPVISIVCNFTKPVGDKPALLTFDEASTLFHEFGHALHGLLSNVTYESLSGTSVSRDFVELPSQIMENWAADPEVLKLYAKHYETGETIPDELIAKMNRVGTFDQGFATVEYLAASLLDMDYHTQTDPITIGATDFENASMDKYGLIDEIIPRYRSTYFQHIFSSGYSAGYYSYIWAEVLDSDAFAAFKEKGLFDQPTAQAFRKNILERGGTERPAILYRNFRGSDPNPAYLMKKRGLE</sequence>
<reference evidence="10" key="1">
    <citation type="submission" date="2016-10" db="EMBL/GenBank/DDBJ databases">
        <authorList>
            <person name="Varghese N."/>
            <person name="Submissions S."/>
        </authorList>
    </citation>
    <scope>NUCLEOTIDE SEQUENCE [LARGE SCALE GENOMIC DNA]</scope>
    <source>
        <strain evidence="10">DSM 22900</strain>
    </source>
</reference>
<dbReference type="InterPro" id="IPR001567">
    <property type="entry name" value="Pept_M3A_M3B_dom"/>
</dbReference>
<dbReference type="Proteomes" id="UP000199577">
    <property type="component" value="Unassembled WGS sequence"/>
</dbReference>
<organism evidence="9 10">
    <name type="scientific">Parapedobacter composti</name>
    <dbReference type="NCBI Taxonomy" id="623281"/>
    <lineage>
        <taxon>Bacteria</taxon>
        <taxon>Pseudomonadati</taxon>
        <taxon>Bacteroidota</taxon>
        <taxon>Sphingobacteriia</taxon>
        <taxon>Sphingobacteriales</taxon>
        <taxon>Sphingobacteriaceae</taxon>
        <taxon>Parapedobacter</taxon>
    </lineage>
</organism>
<dbReference type="CDD" id="cd06456">
    <property type="entry name" value="M3A_DCP"/>
    <property type="match status" value="1"/>
</dbReference>
<dbReference type="GO" id="GO:0004180">
    <property type="term" value="F:carboxypeptidase activity"/>
    <property type="evidence" value="ECO:0007669"/>
    <property type="project" value="TreeGrafter"/>
</dbReference>
<keyword evidence="6 7" id="KW-0482">Metalloprotease</keyword>
<evidence type="ECO:0000313" key="9">
    <source>
        <dbReference type="EMBL" id="SFC41114.1"/>
    </source>
</evidence>
<evidence type="ECO:0000256" key="3">
    <source>
        <dbReference type="ARBA" id="ARBA00022723"/>
    </source>
</evidence>
<evidence type="ECO:0000256" key="1">
    <source>
        <dbReference type="ARBA" id="ARBA00006040"/>
    </source>
</evidence>
<comment type="similarity">
    <text evidence="1 7">Belongs to the peptidase M3 family.</text>
</comment>
<dbReference type="InterPro" id="IPR034005">
    <property type="entry name" value="M3A_DCP"/>
</dbReference>
<dbReference type="PANTHER" id="PTHR43660">
    <property type="entry name" value="DIPEPTIDYL CARBOXYPEPTIDASE"/>
    <property type="match status" value="1"/>
</dbReference>
<dbReference type="SUPFAM" id="SSF55486">
    <property type="entry name" value="Metalloproteases ('zincins'), catalytic domain"/>
    <property type="match status" value="1"/>
</dbReference>
<feature type="domain" description="Peptidase M3A/M3B catalytic" evidence="8">
    <location>
        <begin position="253"/>
        <end position="701"/>
    </location>
</feature>
<dbReference type="FunFam" id="3.40.390.10:FF:000009">
    <property type="entry name" value="Oligopeptidase A"/>
    <property type="match status" value="1"/>
</dbReference>
<proteinExistence type="inferred from homology"/>
<dbReference type="GO" id="GO:0004222">
    <property type="term" value="F:metalloendopeptidase activity"/>
    <property type="evidence" value="ECO:0007669"/>
    <property type="project" value="InterPro"/>
</dbReference>
<dbReference type="Gene3D" id="1.10.1370.40">
    <property type="match status" value="1"/>
</dbReference>
<dbReference type="GO" id="GO:0006508">
    <property type="term" value="P:proteolysis"/>
    <property type="evidence" value="ECO:0007669"/>
    <property type="project" value="UniProtKB-KW"/>
</dbReference>
<dbReference type="RefSeq" id="WP_090973813.1">
    <property type="nucleotide sequence ID" value="NZ_FOLL01000010.1"/>
</dbReference>
<keyword evidence="5 7" id="KW-0862">Zinc</keyword>
<name>A0A1I1IXY8_9SPHI</name>
<dbReference type="AlphaFoldDB" id="A0A1I1IXY8"/>
<protein>
    <submittedName>
        <fullName evidence="9">Peptidyl-dipeptidase Dcp</fullName>
    </submittedName>
</protein>
<evidence type="ECO:0000256" key="6">
    <source>
        <dbReference type="ARBA" id="ARBA00023049"/>
    </source>
</evidence>
<accession>A0A1I1IXY8</accession>
<dbReference type="PANTHER" id="PTHR43660:SF1">
    <property type="entry name" value="DIPEPTIDYL CARBOXYPEPTIDASE"/>
    <property type="match status" value="1"/>
</dbReference>
<gene>
    <name evidence="9" type="ORF">SAMN05421747_110101</name>
</gene>
<evidence type="ECO:0000259" key="8">
    <source>
        <dbReference type="Pfam" id="PF01432"/>
    </source>
</evidence>
<evidence type="ECO:0000256" key="4">
    <source>
        <dbReference type="ARBA" id="ARBA00022801"/>
    </source>
</evidence>
<dbReference type="OrthoDB" id="9773538at2"/>
<evidence type="ECO:0000256" key="7">
    <source>
        <dbReference type="RuleBase" id="RU003435"/>
    </source>
</evidence>
<keyword evidence="2 7" id="KW-0645">Protease</keyword>
<evidence type="ECO:0000256" key="5">
    <source>
        <dbReference type="ARBA" id="ARBA00022833"/>
    </source>
</evidence>
<keyword evidence="10" id="KW-1185">Reference proteome</keyword>
<dbReference type="Gene3D" id="1.10.1370.10">
    <property type="entry name" value="Neurolysin, domain 3"/>
    <property type="match status" value="1"/>
</dbReference>
<keyword evidence="4 7" id="KW-0378">Hydrolase</keyword>
<dbReference type="PROSITE" id="PS51257">
    <property type="entry name" value="PROKAR_LIPOPROTEIN"/>
    <property type="match status" value="1"/>
</dbReference>
<dbReference type="InterPro" id="IPR024079">
    <property type="entry name" value="MetalloPept_cat_dom_sf"/>
</dbReference>
<dbReference type="Gene3D" id="3.40.390.10">
    <property type="entry name" value="Collagenase (Catalytic Domain)"/>
    <property type="match status" value="1"/>
</dbReference>
<evidence type="ECO:0000256" key="2">
    <source>
        <dbReference type="ARBA" id="ARBA00022670"/>
    </source>
</evidence>
<dbReference type="InterPro" id="IPR045090">
    <property type="entry name" value="Pept_M3A_M3B"/>
</dbReference>
<keyword evidence="3 7" id="KW-0479">Metal-binding</keyword>
<comment type="cofactor">
    <cofactor evidence="7">
        <name>Zn(2+)</name>
        <dbReference type="ChEBI" id="CHEBI:29105"/>
    </cofactor>
    <text evidence="7">Binds 1 zinc ion.</text>
</comment>
<dbReference type="Pfam" id="PF01432">
    <property type="entry name" value="Peptidase_M3"/>
    <property type="match status" value="1"/>
</dbReference>
<evidence type="ECO:0000313" key="10">
    <source>
        <dbReference type="Proteomes" id="UP000199577"/>
    </source>
</evidence>